<evidence type="ECO:0000256" key="1">
    <source>
        <dbReference type="SAM" id="MobiDB-lite"/>
    </source>
</evidence>
<keyword evidence="2" id="KW-0472">Membrane</keyword>
<gene>
    <name evidence="3" type="ORF">METZ01_LOCUS40591</name>
</gene>
<proteinExistence type="predicted"/>
<evidence type="ECO:0000256" key="2">
    <source>
        <dbReference type="SAM" id="Phobius"/>
    </source>
</evidence>
<sequence>MEKLRISPISGDHFEDFMLLTNPDHKSSKTKQAWQVLQQQTQAHVPSSKTVDLNRICVDTIRMELLIFPVVEHWKRPLTNAEWNHIDKEFVQLEKQMEKIRKLSILVRKKDPLAFPDIAPLFKKLLDHNQELRNYWTDFKMAWSDYKKDWGLFQSRKKQGLKSRQKPSKSQPDYPAKDSSTEENTEPPVSPPMFSRDRWHALRLSSKALEVEVLHQCQRFRAGTKQDPEELKDDSHPGVKFLVEELRKIYLKTHGFELIKRVKLVQERNDQLMQELQPYFPEPIISAEMRAETKPTTKHREISAGKNEDKKSSISKSIRKIIFISILFFLGGFALFLSLNQVLPPGKEKMKHLKFVPKNKTLTAKSSTSNKLPEFNLDDMMQMFNSNIPVLESNERLKKLITAPPEIMENIANSILREIGKNAVFVFSEAQSLFLFWKGKLEKFASPEGLQKKLLQLERQYNDVESLWKGMGDNAPEKVKVIPDILDGKPTYALEMLDENGDLMQVYMTEEGVLLRLSNGKLLDKPLTPEEATQKFTKF</sequence>
<protein>
    <submittedName>
        <fullName evidence="3">Uncharacterized protein</fullName>
    </submittedName>
</protein>
<name>A0A381RD11_9ZZZZ</name>
<feature type="transmembrane region" description="Helical" evidence="2">
    <location>
        <begin position="321"/>
        <end position="339"/>
    </location>
</feature>
<feature type="region of interest" description="Disordered" evidence="1">
    <location>
        <begin position="157"/>
        <end position="194"/>
    </location>
</feature>
<dbReference type="EMBL" id="UINC01001738">
    <property type="protein sequence ID" value="SUZ87737.1"/>
    <property type="molecule type" value="Genomic_DNA"/>
</dbReference>
<keyword evidence="2" id="KW-0812">Transmembrane</keyword>
<accession>A0A381RD11</accession>
<feature type="compositionally biased region" description="Basic residues" evidence="1">
    <location>
        <begin position="157"/>
        <end position="167"/>
    </location>
</feature>
<keyword evidence="2" id="KW-1133">Transmembrane helix</keyword>
<evidence type="ECO:0000313" key="3">
    <source>
        <dbReference type="EMBL" id="SUZ87737.1"/>
    </source>
</evidence>
<dbReference type="AlphaFoldDB" id="A0A381RD11"/>
<organism evidence="3">
    <name type="scientific">marine metagenome</name>
    <dbReference type="NCBI Taxonomy" id="408172"/>
    <lineage>
        <taxon>unclassified sequences</taxon>
        <taxon>metagenomes</taxon>
        <taxon>ecological metagenomes</taxon>
    </lineage>
</organism>
<reference evidence="3" key="1">
    <citation type="submission" date="2018-05" db="EMBL/GenBank/DDBJ databases">
        <authorList>
            <person name="Lanie J.A."/>
            <person name="Ng W.-L."/>
            <person name="Kazmierczak K.M."/>
            <person name="Andrzejewski T.M."/>
            <person name="Davidsen T.M."/>
            <person name="Wayne K.J."/>
            <person name="Tettelin H."/>
            <person name="Glass J.I."/>
            <person name="Rusch D."/>
            <person name="Podicherti R."/>
            <person name="Tsui H.-C.T."/>
            <person name="Winkler M.E."/>
        </authorList>
    </citation>
    <scope>NUCLEOTIDE SEQUENCE</scope>
</reference>